<comment type="caution">
    <text evidence="1">The sequence shown here is derived from an EMBL/GenBank/DDBJ whole genome shotgun (WGS) entry which is preliminary data.</text>
</comment>
<gene>
    <name evidence="1" type="ORF">KQX54_015569</name>
</gene>
<protein>
    <submittedName>
        <fullName evidence="1">Uncharacterized protein</fullName>
    </submittedName>
</protein>
<evidence type="ECO:0000313" key="2">
    <source>
        <dbReference type="Proteomes" id="UP000826195"/>
    </source>
</evidence>
<organism evidence="1 2">
    <name type="scientific">Cotesia glomerata</name>
    <name type="common">Lepidopteran parasitic wasp</name>
    <name type="synonym">Apanteles glomeratus</name>
    <dbReference type="NCBI Taxonomy" id="32391"/>
    <lineage>
        <taxon>Eukaryota</taxon>
        <taxon>Metazoa</taxon>
        <taxon>Ecdysozoa</taxon>
        <taxon>Arthropoda</taxon>
        <taxon>Hexapoda</taxon>
        <taxon>Insecta</taxon>
        <taxon>Pterygota</taxon>
        <taxon>Neoptera</taxon>
        <taxon>Endopterygota</taxon>
        <taxon>Hymenoptera</taxon>
        <taxon>Apocrita</taxon>
        <taxon>Ichneumonoidea</taxon>
        <taxon>Braconidae</taxon>
        <taxon>Microgastrinae</taxon>
        <taxon>Cotesia</taxon>
    </lineage>
</organism>
<name>A0AAV7HDM3_COTGL</name>
<dbReference type="EMBL" id="JAHXZJ010002982">
    <property type="protein sequence ID" value="KAH0535259.1"/>
    <property type="molecule type" value="Genomic_DNA"/>
</dbReference>
<dbReference type="AlphaFoldDB" id="A0AAV7HDM3"/>
<dbReference type="Proteomes" id="UP000826195">
    <property type="component" value="Unassembled WGS sequence"/>
</dbReference>
<keyword evidence="2" id="KW-1185">Reference proteome</keyword>
<reference evidence="1 2" key="1">
    <citation type="journal article" date="2021" name="J. Hered.">
        <title>A chromosome-level genome assembly of the parasitoid wasp, Cotesia glomerata (Hymenoptera: Braconidae).</title>
        <authorList>
            <person name="Pinto B.J."/>
            <person name="Weis J.J."/>
            <person name="Gamble T."/>
            <person name="Ode P.J."/>
            <person name="Paul R."/>
            <person name="Zaspel J.M."/>
        </authorList>
    </citation>
    <scope>NUCLEOTIDE SEQUENCE [LARGE SCALE GENOMIC DNA]</scope>
    <source>
        <strain evidence="1">CgM1</strain>
    </source>
</reference>
<accession>A0AAV7HDM3</accession>
<evidence type="ECO:0000313" key="1">
    <source>
        <dbReference type="EMBL" id="KAH0535259.1"/>
    </source>
</evidence>
<sequence>MECVSGAPNDSQSPLMLTKTGAGGVHTDVLASSSPSRVSYHSSRARVNTTATSQFVVALRMRCWFHRSRSRFLRGMSRAHCFPNTQMTINVLHYEKDPARRFQWRSDVCFEYRYWVGLLSSPPTCKPPTTLSPLPKVPEHYSMFM</sequence>
<proteinExistence type="predicted"/>